<accession>A0ACB0L8S4</accession>
<comment type="caution">
    <text evidence="1">The sequence shown here is derived from an EMBL/GenBank/DDBJ whole genome shotgun (WGS) entry which is preliminary data.</text>
</comment>
<sequence length="290" mass="33055">MAEFASSLIQSLGSAALHEFARINGLKDELERLKEHVETCKAVLLDLDGKQEQSHAEQNLVTRLKDVLIPADNLLDEFAIQDMINKRDRNKLKKVLHPYSLKKLDMAHEIEKIQKKFDDVEKYMFGLNLNLNVSAVEKTNSEWRETGSYVPESEIIGRDDDKENIISLLRQSHGDPNVSFVAVVGIGGMGKTTLAQLVYSDEKVQNLFEKSMWVCVSDNFDVKTILKNMLKSLLPKEKIDDTLTLDNLQSMLRDNLNGKRYLLVLDDIWNESSEKWDKLRTNLMCGARGS</sequence>
<keyword evidence="2" id="KW-1185">Reference proteome</keyword>
<dbReference type="EMBL" id="CASHSV030000409">
    <property type="protein sequence ID" value="CAJ2664758.1"/>
    <property type="molecule type" value="Genomic_DNA"/>
</dbReference>
<evidence type="ECO:0000313" key="2">
    <source>
        <dbReference type="Proteomes" id="UP001177021"/>
    </source>
</evidence>
<evidence type="ECO:0000313" key="1">
    <source>
        <dbReference type="EMBL" id="CAJ2664758.1"/>
    </source>
</evidence>
<protein>
    <submittedName>
        <fullName evidence="1">Uncharacterized protein</fullName>
    </submittedName>
</protein>
<dbReference type="Proteomes" id="UP001177021">
    <property type="component" value="Unassembled WGS sequence"/>
</dbReference>
<proteinExistence type="predicted"/>
<reference evidence="1" key="1">
    <citation type="submission" date="2023-10" db="EMBL/GenBank/DDBJ databases">
        <authorList>
            <person name="Rodriguez Cubillos JULIANA M."/>
            <person name="De Vega J."/>
        </authorList>
    </citation>
    <scope>NUCLEOTIDE SEQUENCE</scope>
</reference>
<name>A0ACB0L8S4_TRIPR</name>
<gene>
    <name evidence="1" type="ORF">MILVUS5_LOCUS29887</name>
</gene>
<organism evidence="1 2">
    <name type="scientific">Trifolium pratense</name>
    <name type="common">Red clover</name>
    <dbReference type="NCBI Taxonomy" id="57577"/>
    <lineage>
        <taxon>Eukaryota</taxon>
        <taxon>Viridiplantae</taxon>
        <taxon>Streptophyta</taxon>
        <taxon>Embryophyta</taxon>
        <taxon>Tracheophyta</taxon>
        <taxon>Spermatophyta</taxon>
        <taxon>Magnoliopsida</taxon>
        <taxon>eudicotyledons</taxon>
        <taxon>Gunneridae</taxon>
        <taxon>Pentapetalae</taxon>
        <taxon>rosids</taxon>
        <taxon>fabids</taxon>
        <taxon>Fabales</taxon>
        <taxon>Fabaceae</taxon>
        <taxon>Papilionoideae</taxon>
        <taxon>50 kb inversion clade</taxon>
        <taxon>NPAAA clade</taxon>
        <taxon>Hologalegina</taxon>
        <taxon>IRL clade</taxon>
        <taxon>Trifolieae</taxon>
        <taxon>Trifolium</taxon>
    </lineage>
</organism>